<sequence>MKAADLDILLQEGEGVMLEYKEGISGSFARELVAFANTAGGRILLGVRDNGTVKGIADTNVLRARIQDIARNCDPPVQILLQHIGMVTVVTVRESDAKPVQCSDGFFLRQGAVTQKLSREEIRDMFRHGGAVRFDLSPCPAFRYPEDFDSVKFREWLQKSSISQRSPVEDILVNIEAAERSGGKLLFRNAGVLFFAREPRHFFNQAYVTCLLFKGTVKLHVLDRKDFAGGIVADIEESLRFIERNTRTAYRIEKLQREEIPQYPVAALREALTNAVMHRDWFIEGGNVFVEIYDDRIEVSSPGTLPKGMLPEDLGSKSIRRNPLIADLLHRIAFIEKAGTGIRRMLDGAREMGYPEPEFIAGNFFTALFRPIHEASEQGTRHVPDMHPTCTAHVPHMYPACTPQVIAILSLAEGEAKTRDVLQEVAKIKNREHFYQHYLQPLLSAGLLERTVPDKPRSPKQRYVTTAAGRAMIEKSDKES</sequence>
<dbReference type="STRING" id="290315.Clim_2462"/>
<dbReference type="PANTHER" id="PTHR30595">
    <property type="entry name" value="GLPR-RELATED TRANSCRIPTIONAL REPRESSOR"/>
    <property type="match status" value="1"/>
</dbReference>
<dbReference type="PANTHER" id="PTHR30595:SF6">
    <property type="entry name" value="SCHLAFEN ALBA-2 DOMAIN-CONTAINING PROTEIN"/>
    <property type="match status" value="1"/>
</dbReference>
<evidence type="ECO:0000313" key="5">
    <source>
        <dbReference type="Proteomes" id="UP000008841"/>
    </source>
</evidence>
<dbReference type="InterPro" id="IPR038461">
    <property type="entry name" value="Schlafen_AlbA_2_dom_sf"/>
</dbReference>
<gene>
    <name evidence="4" type="ordered locus">Clim_2462</name>
</gene>
<dbReference type="InterPro" id="IPR007421">
    <property type="entry name" value="Schlafen_AlbA_2_dom"/>
</dbReference>
<reference evidence="4 5" key="1">
    <citation type="submission" date="2008-05" db="EMBL/GenBank/DDBJ databases">
        <title>Complete sequence of Chlorobium limicola DSM 245.</title>
        <authorList>
            <consortium name="US DOE Joint Genome Institute"/>
            <person name="Lucas S."/>
            <person name="Copeland A."/>
            <person name="Lapidus A."/>
            <person name="Glavina del Rio T."/>
            <person name="Dalin E."/>
            <person name="Tice H."/>
            <person name="Bruce D."/>
            <person name="Goodwin L."/>
            <person name="Pitluck S."/>
            <person name="Schmutz J."/>
            <person name="Larimer F."/>
            <person name="Land M."/>
            <person name="Hauser L."/>
            <person name="Kyrpides N."/>
            <person name="Ovchinnikova G."/>
            <person name="Zhao F."/>
            <person name="Li T."/>
            <person name="Liu Z."/>
            <person name="Overmann J."/>
            <person name="Bryant D.A."/>
            <person name="Richardson P."/>
        </authorList>
    </citation>
    <scope>NUCLEOTIDE SEQUENCE [LARGE SCALE GENOMIC DNA]</scope>
    <source>
        <strain evidence="5">DSM 245 / NBRC 103803 / 6330</strain>
    </source>
</reference>
<dbReference type="Proteomes" id="UP000008841">
    <property type="component" value="Chromosome"/>
</dbReference>
<evidence type="ECO:0000313" key="4">
    <source>
        <dbReference type="EMBL" id="ACD91482.1"/>
    </source>
</evidence>
<dbReference type="eggNOG" id="COG2865">
    <property type="taxonomic scope" value="Bacteria"/>
</dbReference>
<dbReference type="HOGENOM" id="CLU_024970_1_2_10"/>
<name>B3EIH0_CHLL2</name>
<dbReference type="Pfam" id="PF21247">
    <property type="entry name" value="Fic-like_C"/>
    <property type="match status" value="1"/>
</dbReference>
<dbReference type="Pfam" id="PF04326">
    <property type="entry name" value="SLFN_AlbA_2"/>
    <property type="match status" value="1"/>
</dbReference>
<dbReference type="EMBL" id="CP001097">
    <property type="protein sequence ID" value="ACD91482.1"/>
    <property type="molecule type" value="Genomic_DNA"/>
</dbReference>
<dbReference type="OrthoDB" id="593596at2"/>
<proteinExistence type="predicted"/>
<evidence type="ECO:0000256" key="1">
    <source>
        <dbReference type="SAM" id="MobiDB-lite"/>
    </source>
</evidence>
<dbReference type="InterPro" id="IPR049514">
    <property type="entry name" value="Fic-like_C"/>
</dbReference>
<dbReference type="AlphaFoldDB" id="B3EIH0"/>
<feature type="region of interest" description="Disordered" evidence="1">
    <location>
        <begin position="451"/>
        <end position="480"/>
    </location>
</feature>
<accession>B3EIH0</accession>
<evidence type="ECO:0000259" key="2">
    <source>
        <dbReference type="Pfam" id="PF04326"/>
    </source>
</evidence>
<dbReference type="Gene3D" id="3.30.565.60">
    <property type="match status" value="1"/>
</dbReference>
<evidence type="ECO:0000259" key="3">
    <source>
        <dbReference type="Pfam" id="PF21247"/>
    </source>
</evidence>
<dbReference type="KEGG" id="cli:Clim_2462"/>
<dbReference type="RefSeq" id="WP_012467347.1">
    <property type="nucleotide sequence ID" value="NC_010803.1"/>
</dbReference>
<dbReference type="Pfam" id="PF13749">
    <property type="entry name" value="HATPase_c_4"/>
    <property type="match status" value="1"/>
</dbReference>
<protein>
    <submittedName>
        <fullName evidence="4">Putative transcriptional regulator</fullName>
    </submittedName>
</protein>
<dbReference type="InterPro" id="IPR038475">
    <property type="entry name" value="RecG_C_sf"/>
</dbReference>
<dbReference type="Gene3D" id="3.30.950.30">
    <property type="entry name" value="Schlafen, AAA domain"/>
    <property type="match status" value="1"/>
</dbReference>
<feature type="domain" description="Filamentation induced by cAMP protein Fic-like C-terminal" evidence="3">
    <location>
        <begin position="403"/>
        <end position="463"/>
    </location>
</feature>
<feature type="domain" description="Schlafen AlbA-2" evidence="2">
    <location>
        <begin position="17"/>
        <end position="117"/>
    </location>
</feature>
<organism evidence="4 5">
    <name type="scientific">Chlorobium limicola (strain DSM 245 / NBRC 103803 / 6330)</name>
    <dbReference type="NCBI Taxonomy" id="290315"/>
    <lineage>
        <taxon>Bacteria</taxon>
        <taxon>Pseudomonadati</taxon>
        <taxon>Chlorobiota</taxon>
        <taxon>Chlorobiia</taxon>
        <taxon>Chlorobiales</taxon>
        <taxon>Chlorobiaceae</taxon>
        <taxon>Chlorobium/Pelodictyon group</taxon>
        <taxon>Chlorobium</taxon>
    </lineage>
</organism>